<accession>A0A131YY80</accession>
<dbReference type="FunFam" id="3.30.420.40:FF:000495">
    <property type="entry name" value="Heat shock protein 4b"/>
    <property type="match status" value="1"/>
</dbReference>
<dbReference type="PROSITE" id="PS01036">
    <property type="entry name" value="HSP70_3"/>
    <property type="match status" value="1"/>
</dbReference>
<evidence type="ECO:0000256" key="7">
    <source>
        <dbReference type="SAM" id="MobiDB-lite"/>
    </source>
</evidence>
<dbReference type="FunFam" id="3.30.420.40:FF:000171">
    <property type="entry name" value="Heat shock 70 kDa protein 4"/>
    <property type="match status" value="1"/>
</dbReference>
<evidence type="ECO:0000256" key="5">
    <source>
        <dbReference type="ARBA" id="ARBA00022741"/>
    </source>
</evidence>
<dbReference type="FunFam" id="3.30.420.40:FF:000767">
    <property type="entry name" value="Heat shock protein 70 (HSP70)-4, putative"/>
    <property type="match status" value="1"/>
</dbReference>
<dbReference type="InterPro" id="IPR029048">
    <property type="entry name" value="HSP70_C_sf"/>
</dbReference>
<dbReference type="PANTHER" id="PTHR45639:SF4">
    <property type="entry name" value="HSC70CB, ISOFORM G"/>
    <property type="match status" value="1"/>
</dbReference>
<dbReference type="GO" id="GO:0005524">
    <property type="term" value="F:ATP binding"/>
    <property type="evidence" value="ECO:0007669"/>
    <property type="project" value="UniProtKB-KW"/>
</dbReference>
<organism evidence="8">
    <name type="scientific">Rhipicephalus appendiculatus</name>
    <name type="common">Brown ear tick</name>
    <dbReference type="NCBI Taxonomy" id="34631"/>
    <lineage>
        <taxon>Eukaryota</taxon>
        <taxon>Metazoa</taxon>
        <taxon>Ecdysozoa</taxon>
        <taxon>Arthropoda</taxon>
        <taxon>Chelicerata</taxon>
        <taxon>Arachnida</taxon>
        <taxon>Acari</taxon>
        <taxon>Parasitiformes</taxon>
        <taxon>Ixodida</taxon>
        <taxon>Ixodoidea</taxon>
        <taxon>Ixodidae</taxon>
        <taxon>Rhipicephalinae</taxon>
        <taxon>Rhipicephalus</taxon>
        <taxon>Rhipicephalus</taxon>
    </lineage>
</organism>
<dbReference type="SUPFAM" id="SSF100920">
    <property type="entry name" value="Heat shock protein 70kD (HSP70), peptide-binding domain"/>
    <property type="match status" value="1"/>
</dbReference>
<dbReference type="CDD" id="cd10228">
    <property type="entry name" value="ASKHA_NBD_HSP70_HSPA4_like"/>
    <property type="match status" value="1"/>
</dbReference>
<keyword evidence="3" id="KW-0963">Cytoplasm</keyword>
<dbReference type="AlphaFoldDB" id="A0A131YY80"/>
<dbReference type="Gene3D" id="1.20.1270.10">
    <property type="match status" value="1"/>
</dbReference>
<comment type="subcellular location">
    <subcellularLocation>
        <location evidence="1">Cytoplasm</location>
    </subcellularLocation>
</comment>
<dbReference type="InterPro" id="IPR029047">
    <property type="entry name" value="HSP70_peptide-bd_sf"/>
</dbReference>
<keyword evidence="6" id="KW-0067">ATP-binding</keyword>
<protein>
    <submittedName>
        <fullName evidence="8">Heat shock 70 kDa protein</fullName>
    </submittedName>
</protein>
<evidence type="ECO:0000313" key="8">
    <source>
        <dbReference type="EMBL" id="JAP83947.1"/>
    </source>
</evidence>
<comment type="similarity">
    <text evidence="2">Belongs to the heat shock protein 70 family.</text>
</comment>
<sequence>MSVIGFDFGNENCFIAVARAGGIETIANEYSQRVTPSYVAFGEKTRDLGVSAKNKQVTNLKNTVFGFKRLQGRKMGDPLVKHEATFLPYSLVDLGGGRVGVRVRYLNEDRGFSITQITAMLFTKLKDIAETALKIKVNDCVVSVPHFFTDAERRALLDATRIAGLNCLKLMNETTAIALSYGFYKNDLPEEKPRIVAFVDMGHSALQVGIVAFNRDRLKMMATAFESVGGRDFDMVLVRYFVQEFKERYNLDVSSNRRALIRLITECEKLKKNMSANPHELPLNIECFMNDRDVAGRMKREAFEAMAAEHLARTERTLARALHEAGLRASDVDSVELVGGGTRVPAIKQLVRKVFNREPSTTLNQDEAVARGCALQCAMLSPIFKVREFQVVDAQPYPIELCYAPGKGEEGRAEVFPRWHQVPFSKMLTFYRSKPFSLEARYTADAAVPYPDLQLGVFNVNKVAPAADNEATKVKVKVRLNLHGIFSVVSASAVDRVKHDGRQASAAPEKCSNGGDLATAGAACGDEVPPSEGGDPVEKGPETNQANEANKEERPEPTKPEKTKTLELPIESQVPQLSPGEMDQLVETEAKMVQSDRMEKERVDAKNAVEEYVYEMRDHLSDKYKAYVVEKDKEKFLAMLNETENWLYTEGEEVPKNQYVEKLNALREIGQPIKNRCREHEERGVAAEEMGAVLQKSRKALSDFQARSQEEAYQKLARAVEERQSWFDGAMGALSKAPLYEDPPVLVSRFREEAKAMEALLAALTVAPKPPKAESPARQAPEGGHTSSQSEEVTESEEATEKMDVD</sequence>
<dbReference type="SUPFAM" id="SSF100934">
    <property type="entry name" value="Heat shock protein 70kD (HSP70), C-terminal subdomain"/>
    <property type="match status" value="1"/>
</dbReference>
<keyword evidence="8" id="KW-0346">Stress response</keyword>
<dbReference type="FunFam" id="1.20.1270.10:FF:000002">
    <property type="entry name" value="Heat shock 70 kDa protein 4"/>
    <property type="match status" value="1"/>
</dbReference>
<evidence type="ECO:0000256" key="1">
    <source>
        <dbReference type="ARBA" id="ARBA00004496"/>
    </source>
</evidence>
<dbReference type="Gene3D" id="3.90.640.10">
    <property type="entry name" value="Actin, Chain A, domain 4"/>
    <property type="match status" value="1"/>
</dbReference>
<proteinExistence type="inferred from homology"/>
<dbReference type="SUPFAM" id="SSF53067">
    <property type="entry name" value="Actin-like ATPase domain"/>
    <property type="match status" value="2"/>
</dbReference>
<dbReference type="FunFam" id="3.30.30.30:FF:000002">
    <property type="entry name" value="Heat shock 70 kDa protein 4"/>
    <property type="match status" value="1"/>
</dbReference>
<dbReference type="Gene3D" id="3.30.30.30">
    <property type="match status" value="1"/>
</dbReference>
<dbReference type="Gene3D" id="2.60.34.10">
    <property type="entry name" value="Substrate Binding Domain Of DNAk, Chain A, domain 1"/>
    <property type="match status" value="1"/>
</dbReference>
<dbReference type="GO" id="GO:0005829">
    <property type="term" value="C:cytosol"/>
    <property type="evidence" value="ECO:0007669"/>
    <property type="project" value="TreeGrafter"/>
</dbReference>
<dbReference type="Pfam" id="PF00012">
    <property type="entry name" value="HSP70"/>
    <property type="match status" value="1"/>
</dbReference>
<dbReference type="FunFam" id="3.90.640.10:FF:000004">
    <property type="entry name" value="Heat shock 70 kDa protein 4"/>
    <property type="match status" value="1"/>
</dbReference>
<feature type="region of interest" description="Disordered" evidence="7">
    <location>
        <begin position="765"/>
        <end position="806"/>
    </location>
</feature>
<dbReference type="GO" id="GO:0140662">
    <property type="term" value="F:ATP-dependent protein folding chaperone"/>
    <property type="evidence" value="ECO:0007669"/>
    <property type="project" value="InterPro"/>
</dbReference>
<keyword evidence="4" id="KW-0597">Phosphoprotein</keyword>
<dbReference type="InterPro" id="IPR043129">
    <property type="entry name" value="ATPase_NBD"/>
</dbReference>
<reference evidence="8" key="1">
    <citation type="journal article" date="2016" name="Ticks Tick Borne Dis.">
        <title>De novo assembly and annotation of the salivary gland transcriptome of Rhipicephalus appendiculatus male and female ticks during blood feeding.</title>
        <authorList>
            <person name="de Castro M.H."/>
            <person name="de Klerk D."/>
            <person name="Pienaar R."/>
            <person name="Latif A.A."/>
            <person name="Rees D.J."/>
            <person name="Mans B.J."/>
        </authorList>
    </citation>
    <scope>NUCLEOTIDE SEQUENCE</scope>
    <source>
        <tissue evidence="8">Salivary glands</tissue>
    </source>
</reference>
<dbReference type="EMBL" id="GEDV01004610">
    <property type="protein sequence ID" value="JAP83947.1"/>
    <property type="molecule type" value="Transcribed_RNA"/>
</dbReference>
<feature type="compositionally biased region" description="Basic and acidic residues" evidence="7">
    <location>
        <begin position="549"/>
        <end position="565"/>
    </location>
</feature>
<evidence type="ECO:0000256" key="3">
    <source>
        <dbReference type="ARBA" id="ARBA00022490"/>
    </source>
</evidence>
<evidence type="ECO:0000256" key="2">
    <source>
        <dbReference type="ARBA" id="ARBA00007381"/>
    </source>
</evidence>
<name>A0A131YY80_RHIAP</name>
<dbReference type="InterPro" id="IPR018181">
    <property type="entry name" value="Heat_shock_70_CS"/>
</dbReference>
<dbReference type="InterPro" id="IPR013126">
    <property type="entry name" value="Hsp_70_fam"/>
</dbReference>
<feature type="region of interest" description="Disordered" evidence="7">
    <location>
        <begin position="521"/>
        <end position="571"/>
    </location>
</feature>
<dbReference type="PRINTS" id="PR00301">
    <property type="entry name" value="HEATSHOCK70"/>
</dbReference>
<evidence type="ECO:0000256" key="6">
    <source>
        <dbReference type="ARBA" id="ARBA00022840"/>
    </source>
</evidence>
<evidence type="ECO:0000256" key="4">
    <source>
        <dbReference type="ARBA" id="ARBA00022553"/>
    </source>
</evidence>
<dbReference type="Gene3D" id="3.30.420.40">
    <property type="match status" value="2"/>
</dbReference>
<dbReference type="PANTHER" id="PTHR45639">
    <property type="entry name" value="HSC70CB, ISOFORM G-RELATED"/>
    <property type="match status" value="1"/>
</dbReference>
<keyword evidence="5" id="KW-0547">Nucleotide-binding</keyword>
<dbReference type="GO" id="GO:0005634">
    <property type="term" value="C:nucleus"/>
    <property type="evidence" value="ECO:0007669"/>
    <property type="project" value="TreeGrafter"/>
</dbReference>